<dbReference type="PANTHER" id="PTHR46652">
    <property type="entry name" value="LEUCINE-RICH REPEAT AND IQ DOMAIN-CONTAINING PROTEIN 1-RELATED"/>
    <property type="match status" value="1"/>
</dbReference>
<gene>
    <name evidence="5" type="ORF">HQ43_06660</name>
</gene>
<dbReference type="InterPro" id="IPR035897">
    <property type="entry name" value="Toll_tir_struct_dom_sf"/>
</dbReference>
<evidence type="ECO:0000256" key="1">
    <source>
        <dbReference type="ARBA" id="ARBA00022614"/>
    </source>
</evidence>
<dbReference type="InterPro" id="IPR032675">
    <property type="entry name" value="LRR_dom_sf"/>
</dbReference>
<dbReference type="SUPFAM" id="SSF52200">
    <property type="entry name" value="Toll/Interleukin receptor TIR domain"/>
    <property type="match status" value="1"/>
</dbReference>
<dbReference type="SMART" id="SM00369">
    <property type="entry name" value="LRR_TYP"/>
    <property type="match status" value="9"/>
</dbReference>
<dbReference type="SUPFAM" id="SSF52540">
    <property type="entry name" value="P-loop containing nucleoside triphosphate hydrolases"/>
    <property type="match status" value="1"/>
</dbReference>
<dbReference type="InterPro" id="IPR025875">
    <property type="entry name" value="Leu-rich_rpt_4"/>
</dbReference>
<dbReference type="SUPFAM" id="SSF52058">
    <property type="entry name" value="L domain-like"/>
    <property type="match status" value="1"/>
</dbReference>
<dbReference type="Proteomes" id="UP000030101">
    <property type="component" value="Unassembled WGS sequence"/>
</dbReference>
<evidence type="ECO:0000313" key="5">
    <source>
        <dbReference type="EMBL" id="KGN91769.1"/>
    </source>
</evidence>
<dbReference type="Pfam" id="PF13676">
    <property type="entry name" value="TIR_2"/>
    <property type="match status" value="1"/>
</dbReference>
<dbReference type="InterPro" id="IPR000157">
    <property type="entry name" value="TIR_dom"/>
</dbReference>
<dbReference type="Pfam" id="PF12799">
    <property type="entry name" value="LRR_4"/>
    <property type="match status" value="4"/>
</dbReference>
<dbReference type="Gene3D" id="3.40.50.10140">
    <property type="entry name" value="Toll/interleukin-1 receptor homology (TIR) domain"/>
    <property type="match status" value="1"/>
</dbReference>
<dbReference type="RefSeq" id="WP_036791227.1">
    <property type="nucleotide sequence ID" value="NZ_JQZV01000013.1"/>
</dbReference>
<dbReference type="PROSITE" id="PS51450">
    <property type="entry name" value="LRR"/>
    <property type="match status" value="9"/>
</dbReference>
<dbReference type="Gene3D" id="3.40.50.300">
    <property type="entry name" value="P-loop containing nucleotide triphosphate hydrolases"/>
    <property type="match status" value="1"/>
</dbReference>
<dbReference type="SMART" id="SM00364">
    <property type="entry name" value="LRR_BAC"/>
    <property type="match status" value="5"/>
</dbReference>
<sequence length="1023" mass="120359">MDNTYKPDSILELEKEYGITLENMTGLEINYTYEKYFQLNEYGEVIALGIIGKGIKEIKKMDLFPSLMILDLSSNQISTLQGLEKLVNLNELDLSNNQISTLQGLEKLVNLKELDLYNNQINTLEGLEKLVNLKRLLLGDNQINTLEGLEKLVNLKILYLSGNQINTLEGLEKLVNLEILDLSSNQISTLQSLEELVNLGFLDLSNNQISTLEGFAKFVNLKDLFLSNNQISSLEGLEKLQNLSTLDISNNKISELPQSIMLYRFLGLHINGNKFLQDREIILEPYDNHRDDILNLLLEEREKKVKFEYPYKVMLLGNHRAGKSTFLHYYDNNYKLNGSTHILQIFKSEKKEFPKINFYDFGGQDYYHGIYQVFFSSNALNMLFWCDKTDRNKKEKDSEGINILNFDRAYWLSQIQYASRRKELCQFKVEEDTFVIQTHADNSKQRIIEKTTSQVIEQFFVSLPDTKEDKDPKREIREWEEGYDYALRYLEFRLKGEIEKKDTQKEYPKSQIELYNKLQSLQKETGYNCREIRELFSSYKENKGSLLKAKLYQLYRKGEILYYRGDKELENVVWLNPVKTVEHIHSILSKDSMKEMKGRVPKADMEKAFKEDPLLLRLLEIEKVIFHDQKKGVYIIPGYLPLAEEEEAYSWLTIGFLAPNFILKFESFIPFGLINQLICYYGSGENELKRYWRDQLIFTLRGEYMVWIALDFEELKIEVYINPLPKGKQTKVVEIEEEIFLDLFCFYWDKRPLQKGIESETPKFSQRERESENKTQRELEIRNRIKQELKLERQKNPIPDLYISCYDPKLKPEGQLYVKLQKLDDPEQTKSTITAYPLTQEGEINREKELRVSTKRYKHFSINPALKSVKRIFISYSKSDIDDLNELNKFLTDMIREEKIEVYYDKTTTPGDLIHEVIKEKIIEADYVIALVSQNYISTDYIRDVELPLIKEHNKPLIPIIIKPCTWTMNDISKHYAVLKGAEISFPDWNKGSNPDNYNACRSENWRKAVEELNEKIFTNKYN</sequence>
<evidence type="ECO:0000313" key="6">
    <source>
        <dbReference type="Proteomes" id="UP000030101"/>
    </source>
</evidence>
<dbReference type="InterPro" id="IPR001611">
    <property type="entry name" value="Leu-rich_rpt"/>
</dbReference>
<name>A0ABR4XJX2_9PORP</name>
<evidence type="ECO:0000256" key="2">
    <source>
        <dbReference type="ARBA" id="ARBA00022737"/>
    </source>
</evidence>
<keyword evidence="2" id="KW-0677">Repeat</keyword>
<dbReference type="PROSITE" id="PS50104">
    <property type="entry name" value="TIR"/>
    <property type="match status" value="1"/>
</dbReference>
<evidence type="ECO:0000256" key="3">
    <source>
        <dbReference type="SAM" id="MobiDB-lite"/>
    </source>
</evidence>
<protein>
    <recommendedName>
        <fullName evidence="4">TIR domain-containing protein</fullName>
    </recommendedName>
</protein>
<dbReference type="InterPro" id="IPR003591">
    <property type="entry name" value="Leu-rich_rpt_typical-subtyp"/>
</dbReference>
<dbReference type="PANTHER" id="PTHR46652:SF3">
    <property type="entry name" value="LEUCINE-RICH REPEAT-CONTAINING PROTEIN 9"/>
    <property type="match status" value="1"/>
</dbReference>
<accession>A0ABR4XJX2</accession>
<keyword evidence="6" id="KW-1185">Reference proteome</keyword>
<evidence type="ECO:0000259" key="4">
    <source>
        <dbReference type="PROSITE" id="PS50104"/>
    </source>
</evidence>
<dbReference type="SMART" id="SM00365">
    <property type="entry name" value="LRR_SD22"/>
    <property type="match status" value="9"/>
</dbReference>
<dbReference type="EMBL" id="JQZV01000013">
    <property type="protein sequence ID" value="KGN91769.1"/>
    <property type="molecule type" value="Genomic_DNA"/>
</dbReference>
<dbReference type="PRINTS" id="PR00019">
    <property type="entry name" value="LEURICHRPT"/>
</dbReference>
<keyword evidence="1" id="KW-0433">Leucine-rich repeat</keyword>
<organism evidence="5 6">
    <name type="scientific">Porphyromonas canoris</name>
    <dbReference type="NCBI Taxonomy" id="36875"/>
    <lineage>
        <taxon>Bacteria</taxon>
        <taxon>Pseudomonadati</taxon>
        <taxon>Bacteroidota</taxon>
        <taxon>Bacteroidia</taxon>
        <taxon>Bacteroidales</taxon>
        <taxon>Porphyromonadaceae</taxon>
        <taxon>Porphyromonas</taxon>
    </lineage>
</organism>
<dbReference type="Pfam" id="PF16095">
    <property type="entry name" value="COR-A"/>
    <property type="match status" value="1"/>
</dbReference>
<comment type="caution">
    <text evidence="5">The sequence shown here is derived from an EMBL/GenBank/DDBJ whole genome shotgun (WGS) entry which is preliminary data.</text>
</comment>
<feature type="region of interest" description="Disordered" evidence="3">
    <location>
        <begin position="759"/>
        <end position="778"/>
    </location>
</feature>
<dbReference type="InterPro" id="IPR050836">
    <property type="entry name" value="SDS22/Internalin_LRR"/>
</dbReference>
<reference evidence="5 6" key="1">
    <citation type="submission" date="2014-08" db="EMBL/GenBank/DDBJ databases">
        <title>Porphyromonas canoris strain:OH2762 Genome sequencing.</title>
        <authorList>
            <person name="Wallis C."/>
            <person name="Deusch O."/>
            <person name="O'Flynn C."/>
            <person name="Davis I."/>
            <person name="Jospin G."/>
            <person name="Darling A.E."/>
            <person name="Coil D.A."/>
            <person name="Alexiev A."/>
            <person name="Horsfall A."/>
            <person name="Kirkwood N."/>
            <person name="Harris S."/>
            <person name="Eisen J.A."/>
        </authorList>
    </citation>
    <scope>NUCLEOTIDE SEQUENCE [LARGE SCALE GENOMIC DNA]</scope>
    <source>
        <strain evidence="6">COT-108 OH2762</strain>
    </source>
</reference>
<feature type="domain" description="TIR" evidence="4">
    <location>
        <begin position="868"/>
        <end position="1013"/>
    </location>
</feature>
<dbReference type="InterPro" id="IPR027417">
    <property type="entry name" value="P-loop_NTPase"/>
</dbReference>
<dbReference type="Pfam" id="PF08477">
    <property type="entry name" value="Roc"/>
    <property type="match status" value="1"/>
</dbReference>
<dbReference type="SMART" id="SM00255">
    <property type="entry name" value="TIR"/>
    <property type="match status" value="1"/>
</dbReference>
<proteinExistence type="predicted"/>
<dbReference type="Gene3D" id="3.80.10.10">
    <property type="entry name" value="Ribonuclease Inhibitor"/>
    <property type="match status" value="2"/>
</dbReference>
<dbReference type="InterPro" id="IPR032171">
    <property type="entry name" value="COR-A"/>
</dbReference>